<gene>
    <name evidence="7" type="ORF">EV146_10627</name>
</gene>
<dbReference type="PANTHER" id="PTHR43343">
    <property type="entry name" value="PEPTIDASE S12"/>
    <property type="match status" value="1"/>
</dbReference>
<evidence type="ECO:0000256" key="3">
    <source>
        <dbReference type="ARBA" id="ARBA00022801"/>
    </source>
</evidence>
<organism evidence="7 8">
    <name type="scientific">Mesobacillus foraminis</name>
    <dbReference type="NCBI Taxonomy" id="279826"/>
    <lineage>
        <taxon>Bacteria</taxon>
        <taxon>Bacillati</taxon>
        <taxon>Bacillota</taxon>
        <taxon>Bacilli</taxon>
        <taxon>Bacillales</taxon>
        <taxon>Bacillaceae</taxon>
        <taxon>Mesobacillus</taxon>
    </lineage>
</organism>
<keyword evidence="2" id="KW-0645">Protease</keyword>
<evidence type="ECO:0000256" key="4">
    <source>
        <dbReference type="ARBA" id="ARBA00022825"/>
    </source>
</evidence>
<name>A0A4R2BD06_9BACI</name>
<dbReference type="PRINTS" id="PR00834">
    <property type="entry name" value="PROTEASES2C"/>
</dbReference>
<feature type="transmembrane region" description="Helical" evidence="6">
    <location>
        <begin position="32"/>
        <end position="52"/>
    </location>
</feature>
<dbReference type="InterPro" id="IPR001940">
    <property type="entry name" value="Peptidase_S1C"/>
</dbReference>
<evidence type="ECO:0000256" key="2">
    <source>
        <dbReference type="ARBA" id="ARBA00022670"/>
    </source>
</evidence>
<evidence type="ECO:0000256" key="1">
    <source>
        <dbReference type="ARBA" id="ARBA00010541"/>
    </source>
</evidence>
<dbReference type="AlphaFoldDB" id="A0A4R2BD06"/>
<dbReference type="Proteomes" id="UP000295689">
    <property type="component" value="Unassembled WGS sequence"/>
</dbReference>
<protein>
    <submittedName>
        <fullName evidence="7">Trypsin-like peptidase</fullName>
    </submittedName>
</protein>
<dbReference type="EMBL" id="SLVV01000006">
    <property type="protein sequence ID" value="TCN24828.1"/>
    <property type="molecule type" value="Genomic_DNA"/>
</dbReference>
<keyword evidence="6" id="KW-0812">Transmembrane</keyword>
<keyword evidence="3" id="KW-0378">Hydrolase</keyword>
<keyword evidence="6" id="KW-1133">Transmembrane helix</keyword>
<dbReference type="InterPro" id="IPR009003">
    <property type="entry name" value="Peptidase_S1_PA"/>
</dbReference>
<evidence type="ECO:0000313" key="7">
    <source>
        <dbReference type="EMBL" id="TCN24828.1"/>
    </source>
</evidence>
<reference evidence="7 8" key="1">
    <citation type="journal article" date="2015" name="Stand. Genomic Sci.">
        <title>Genomic Encyclopedia of Bacterial and Archaeal Type Strains, Phase III: the genomes of soil and plant-associated and newly described type strains.</title>
        <authorList>
            <person name="Whitman W.B."/>
            <person name="Woyke T."/>
            <person name="Klenk H.P."/>
            <person name="Zhou Y."/>
            <person name="Lilburn T.G."/>
            <person name="Beck B.J."/>
            <person name="De Vos P."/>
            <person name="Vandamme P."/>
            <person name="Eisen J.A."/>
            <person name="Garrity G."/>
            <person name="Hugenholtz P."/>
            <person name="Kyrpides N.C."/>
        </authorList>
    </citation>
    <scope>NUCLEOTIDE SEQUENCE [LARGE SCALE GENOMIC DNA]</scope>
    <source>
        <strain evidence="7 8">CV53</strain>
    </source>
</reference>
<dbReference type="Pfam" id="PF13365">
    <property type="entry name" value="Trypsin_2"/>
    <property type="match status" value="1"/>
</dbReference>
<dbReference type="InterPro" id="IPR043504">
    <property type="entry name" value="Peptidase_S1_PA_chymotrypsin"/>
</dbReference>
<keyword evidence="6" id="KW-0472">Membrane</keyword>
<evidence type="ECO:0000256" key="5">
    <source>
        <dbReference type="SAM" id="MobiDB-lite"/>
    </source>
</evidence>
<accession>A0A4R2BD06</accession>
<dbReference type="GO" id="GO:0004252">
    <property type="term" value="F:serine-type endopeptidase activity"/>
    <property type="evidence" value="ECO:0007669"/>
    <property type="project" value="InterPro"/>
</dbReference>
<dbReference type="RefSeq" id="WP_132005950.1">
    <property type="nucleotide sequence ID" value="NZ_JABUHM010000004.1"/>
</dbReference>
<feature type="region of interest" description="Disordered" evidence="5">
    <location>
        <begin position="384"/>
        <end position="459"/>
    </location>
</feature>
<evidence type="ECO:0000313" key="8">
    <source>
        <dbReference type="Proteomes" id="UP000295689"/>
    </source>
</evidence>
<dbReference type="InterPro" id="IPR051201">
    <property type="entry name" value="Chloro_Bact_Ser_Proteases"/>
</dbReference>
<proteinExistence type="inferred from homology"/>
<keyword evidence="4" id="KW-0720">Serine protease</keyword>
<dbReference type="PANTHER" id="PTHR43343:SF3">
    <property type="entry name" value="PROTEASE DO-LIKE 8, CHLOROPLASTIC"/>
    <property type="match status" value="1"/>
</dbReference>
<comment type="similarity">
    <text evidence="1">Belongs to the peptidase S1C family.</text>
</comment>
<dbReference type="Gene3D" id="2.40.10.10">
    <property type="entry name" value="Trypsin-like serine proteases"/>
    <property type="match status" value="2"/>
</dbReference>
<sequence>MFCPNCGGQLNQRARACSTCGQRLYQKYTGKWLASLFIITLVLCVGLFSFLYGKLTLPNQTQQTVKLATEPEPVKQTTVKLVETRTKLTEIESKDVSDIIQGAQPKVYTIINDFGQGSGFLMNNNGDILTNAHVVEGSIHVTIRNHQGTEYKGTVIGYSNEVDIAVIRVPDLAGNEPLILETVKESNLGDEIIALGTPRGFENTATLGNISGVNRSFVIEPHTYDGIYQISAPIAPGSSGGPLLDKNTEKVIAINSARHTQETNIGFSIPIFKVIEIVNRWVSSPMSEEEISNLFYNHTGQFFYQDLYDSEHYFDGGDYAEEYEEYYFYEEPYTESTDDSIDGDMYEEEYDEEDLYGGYEEDIYEEEYYDEDDGQEEYIEEYYDEEDEYTDEYFEDEDEAETSEENSYDDELNEDSTDNANEDNETENSGEIGEEPIDTSGDDSELEDSESSLEDLTEE</sequence>
<dbReference type="GO" id="GO:0006508">
    <property type="term" value="P:proteolysis"/>
    <property type="evidence" value="ECO:0007669"/>
    <property type="project" value="UniProtKB-KW"/>
</dbReference>
<evidence type="ECO:0000256" key="6">
    <source>
        <dbReference type="SAM" id="Phobius"/>
    </source>
</evidence>
<comment type="caution">
    <text evidence="7">The sequence shown here is derived from an EMBL/GenBank/DDBJ whole genome shotgun (WGS) entry which is preliminary data.</text>
</comment>
<dbReference type="SUPFAM" id="SSF50494">
    <property type="entry name" value="Trypsin-like serine proteases"/>
    <property type="match status" value="1"/>
</dbReference>
<keyword evidence="8" id="KW-1185">Reference proteome</keyword>